<gene>
    <name evidence="2" type="ORF">SAMN04489726_6168</name>
</gene>
<keyword evidence="3" id="KW-1185">Reference proteome</keyword>
<dbReference type="RefSeq" id="WP_030428262.1">
    <property type="nucleotide sequence ID" value="NZ_JOEF01000003.1"/>
</dbReference>
<dbReference type="PROSITE" id="PS51257">
    <property type="entry name" value="PROKAR_LIPOPROTEIN"/>
    <property type="match status" value="1"/>
</dbReference>
<evidence type="ECO:0000256" key="1">
    <source>
        <dbReference type="SAM" id="SignalP"/>
    </source>
</evidence>
<evidence type="ECO:0000313" key="3">
    <source>
        <dbReference type="Proteomes" id="UP000183376"/>
    </source>
</evidence>
<feature type="chain" id="PRO_5009246846" evidence="1">
    <location>
        <begin position="32"/>
        <end position="175"/>
    </location>
</feature>
<dbReference type="Proteomes" id="UP000183376">
    <property type="component" value="Chromosome I"/>
</dbReference>
<dbReference type="EMBL" id="LT629701">
    <property type="protein sequence ID" value="SDN34643.1"/>
    <property type="molecule type" value="Genomic_DNA"/>
</dbReference>
<evidence type="ECO:0000313" key="2">
    <source>
        <dbReference type="EMBL" id="SDN34643.1"/>
    </source>
</evidence>
<dbReference type="STRING" id="211114.SAMN04489726_6168"/>
<protein>
    <submittedName>
        <fullName evidence="2">Uncharacterized protein</fullName>
    </submittedName>
</protein>
<name>A0A1H0ANG9_ALLAB</name>
<proteinExistence type="predicted"/>
<sequence length="175" mass="19352">MKLRRTALTLSMTVAAIAVPAAAGIGAQALAACSTTQEYFYVEKGHLVDIGTNVRSDWLTGPGRITYTETVTAESNMSYTNDMNITAEAVIANISTTYGKSVGKSKSTSKSWSYGADVPAGKTRYLQQFYEHWRVQVVKWKYTNKNCKTHKIIKKKTATFPLKNGHYLWELVGGK</sequence>
<dbReference type="OrthoDB" id="3821212at2"/>
<feature type="signal peptide" evidence="1">
    <location>
        <begin position="1"/>
        <end position="31"/>
    </location>
</feature>
<reference evidence="2 3" key="1">
    <citation type="submission" date="2016-10" db="EMBL/GenBank/DDBJ databases">
        <authorList>
            <person name="de Groot N.N."/>
        </authorList>
    </citation>
    <scope>NUCLEOTIDE SEQUENCE [LARGE SCALE GENOMIC DNA]</scope>
    <source>
        <strain evidence="2 3">DSM 44149</strain>
    </source>
</reference>
<dbReference type="AlphaFoldDB" id="A0A1H0ANG9"/>
<keyword evidence="1" id="KW-0732">Signal</keyword>
<accession>A0A1H0ANG9</accession>
<organism evidence="2 3">
    <name type="scientific">Allokutzneria albata</name>
    <name type="common">Kibdelosporangium albatum</name>
    <dbReference type="NCBI Taxonomy" id="211114"/>
    <lineage>
        <taxon>Bacteria</taxon>
        <taxon>Bacillati</taxon>
        <taxon>Actinomycetota</taxon>
        <taxon>Actinomycetes</taxon>
        <taxon>Pseudonocardiales</taxon>
        <taxon>Pseudonocardiaceae</taxon>
        <taxon>Allokutzneria</taxon>
    </lineage>
</organism>